<organism evidence="2 3">
    <name type="scientific">Nonomuraea insulae</name>
    <dbReference type="NCBI Taxonomy" id="1616787"/>
    <lineage>
        <taxon>Bacteria</taxon>
        <taxon>Bacillati</taxon>
        <taxon>Actinomycetota</taxon>
        <taxon>Actinomycetes</taxon>
        <taxon>Streptosporangiales</taxon>
        <taxon>Streptosporangiaceae</taxon>
        <taxon>Nonomuraea</taxon>
    </lineage>
</organism>
<evidence type="ECO:0000313" key="3">
    <source>
        <dbReference type="Proteomes" id="UP001596058"/>
    </source>
</evidence>
<dbReference type="InterPro" id="IPR001242">
    <property type="entry name" value="Condensation_dom"/>
</dbReference>
<dbReference type="RefSeq" id="WP_379516043.1">
    <property type="nucleotide sequence ID" value="NZ_JBHSPA010000025.1"/>
</dbReference>
<evidence type="ECO:0000259" key="1">
    <source>
        <dbReference type="Pfam" id="PF00668"/>
    </source>
</evidence>
<keyword evidence="3" id="KW-1185">Reference proteome</keyword>
<evidence type="ECO:0000313" key="2">
    <source>
        <dbReference type="EMBL" id="MFC5826532.1"/>
    </source>
</evidence>
<reference evidence="3" key="1">
    <citation type="journal article" date="2019" name="Int. J. Syst. Evol. Microbiol.">
        <title>The Global Catalogue of Microorganisms (GCM) 10K type strain sequencing project: providing services to taxonomists for standard genome sequencing and annotation.</title>
        <authorList>
            <consortium name="The Broad Institute Genomics Platform"/>
            <consortium name="The Broad Institute Genome Sequencing Center for Infectious Disease"/>
            <person name="Wu L."/>
            <person name="Ma J."/>
        </authorList>
    </citation>
    <scope>NUCLEOTIDE SEQUENCE [LARGE SCALE GENOMIC DNA]</scope>
    <source>
        <strain evidence="3">CCUG 53903</strain>
    </source>
</reference>
<proteinExistence type="predicted"/>
<dbReference type="Gene3D" id="3.30.559.30">
    <property type="entry name" value="Nonribosomal peptide synthetase, condensation domain"/>
    <property type="match status" value="1"/>
</dbReference>
<dbReference type="PANTHER" id="PTHR45527:SF1">
    <property type="entry name" value="FATTY ACID SYNTHASE"/>
    <property type="match status" value="1"/>
</dbReference>
<dbReference type="EMBL" id="JBHSPA010000025">
    <property type="protein sequence ID" value="MFC5826532.1"/>
    <property type="molecule type" value="Genomic_DNA"/>
</dbReference>
<name>A0ABW1CM05_9ACTN</name>
<dbReference type="PANTHER" id="PTHR45527">
    <property type="entry name" value="NONRIBOSOMAL PEPTIDE SYNTHETASE"/>
    <property type="match status" value="1"/>
</dbReference>
<comment type="caution">
    <text evidence="2">The sequence shown here is derived from an EMBL/GenBank/DDBJ whole genome shotgun (WGS) entry which is preliminary data.</text>
</comment>
<protein>
    <submittedName>
        <fullName evidence="2">Condensation domain-containing protein</fullName>
    </submittedName>
</protein>
<dbReference type="InterPro" id="IPR023213">
    <property type="entry name" value="CAT-like_dom_sf"/>
</dbReference>
<dbReference type="SUPFAM" id="SSF52777">
    <property type="entry name" value="CoA-dependent acyltransferases"/>
    <property type="match status" value="2"/>
</dbReference>
<accession>A0ABW1CM05</accession>
<dbReference type="Proteomes" id="UP001596058">
    <property type="component" value="Unassembled WGS sequence"/>
</dbReference>
<dbReference type="Pfam" id="PF00668">
    <property type="entry name" value="Condensation"/>
    <property type="match status" value="1"/>
</dbReference>
<gene>
    <name evidence="2" type="ORF">ACFPZ3_21910</name>
</gene>
<sequence>MRRDDHFAQDHIITTGRPVTEESSCHMVYQLELSAGQKSVWVAQQLNPSDRSLNIAGYGAIAGAIDSAHFEAALRTVLSEVEALRARFELTGEGLHQVISESLDWSLRQLDFSASADPLAEAEQWMRTDAALEFDMANGPLFRWALIRVEPELYLWYQAMHHIIVDGFGLSLITSRVADVYTDLAAGDPVRECPPTSLAQVIDEHTRYAAGPDFAADREFWLARLPGKPRVASLATRVSSDTSAFIRESSRITPADVDRLRAVARRLRVPWYGVVIAAVAVYLNRVTGLRDIVLGLPVAARPSPVARRTPAMLTNVAPMCLTVDPALDFDAMVVAAAAELMVAHERQRYPYELIIHELSGLPDGRRQLGPEVNVIAFNTSLTFGGFPSTPYNLSAGPVEDMSINIYDRPDQSGMLIEFDGNAGLYRPEELRSHLDRFVDLLRASA</sequence>
<feature type="domain" description="Condensation" evidence="1">
    <location>
        <begin position="32"/>
        <end position="443"/>
    </location>
</feature>
<dbReference type="Gene3D" id="3.30.559.10">
    <property type="entry name" value="Chloramphenicol acetyltransferase-like domain"/>
    <property type="match status" value="1"/>
</dbReference>